<evidence type="ECO:0000313" key="3">
    <source>
        <dbReference type="Proteomes" id="UP001490816"/>
    </source>
</evidence>
<keyword evidence="3" id="KW-1185">Reference proteome</keyword>
<accession>A0ABV1FAI3</accession>
<evidence type="ECO:0000256" key="1">
    <source>
        <dbReference type="SAM" id="Phobius"/>
    </source>
</evidence>
<dbReference type="RefSeq" id="WP_015522949.1">
    <property type="nucleotide sequence ID" value="NZ_JBBMEZ010000023.1"/>
</dbReference>
<sequence length="442" mass="47964">MLKRIKGESGSVTIEATISLSAFMFAIVTLLTIVNICLVQARVAVAINTTAKELSQYSYLYSLTGFNKSEAELAQAAKDGTQDIDSIMSDINTVFNEIENLGNTGKSSMDNISDISKSWDSAVGSADKIKDAGSSLKSTIEDIAKDPKQLMFGIAKMAASEGLNLAKSRLVAAPLSKVLCKKHLVSSKGGNVDDYLKHLGVVPNGNGSYIDGLDFSNSTLFPYGSNEITVDVSYDVKVIALLPIDFKFSFHQKAITHGWLAGESTYKGSKKYKETDTLWTKATVQERSNLIRHMVIADMEKEGYKKTAGLTDVQLYNSEKNEFVMISSMNPLYSSADEDVKTLDDLDSVALKESIERLCGKMTSTTDGLSSVDVKTEKNGQTTKEKQNCGGAKNKIVLVIPEDEGLKEKIEKVIADADTRGVTIEVVPSYGKGASKTEEKDN</sequence>
<keyword evidence="1" id="KW-0472">Membrane</keyword>
<organism evidence="2 3">
    <name type="scientific">Ruminococcoides intestinale</name>
    <dbReference type="NCBI Taxonomy" id="3133162"/>
    <lineage>
        <taxon>Bacteria</taxon>
        <taxon>Bacillati</taxon>
        <taxon>Bacillota</taxon>
        <taxon>Clostridia</taxon>
        <taxon>Eubacteriales</taxon>
        <taxon>Oscillospiraceae</taxon>
        <taxon>Ruminococcoides</taxon>
    </lineage>
</organism>
<dbReference type="EMBL" id="JBBMEZ010000023">
    <property type="protein sequence ID" value="MEQ2470373.1"/>
    <property type="molecule type" value="Genomic_DNA"/>
</dbReference>
<feature type="transmembrane region" description="Helical" evidence="1">
    <location>
        <begin position="12"/>
        <end position="34"/>
    </location>
</feature>
<evidence type="ECO:0008006" key="4">
    <source>
        <dbReference type="Google" id="ProtNLM"/>
    </source>
</evidence>
<name>A0ABV1FAI3_9FIRM</name>
<keyword evidence="1" id="KW-0812">Transmembrane</keyword>
<reference evidence="2 3" key="1">
    <citation type="submission" date="2024-03" db="EMBL/GenBank/DDBJ databases">
        <title>Human intestinal bacterial collection.</title>
        <authorList>
            <person name="Pauvert C."/>
            <person name="Hitch T.C.A."/>
            <person name="Clavel T."/>
        </authorList>
    </citation>
    <scope>NUCLEOTIDE SEQUENCE [LARGE SCALE GENOMIC DNA]</scope>
    <source>
        <strain evidence="2 3">CLA-JM-H38</strain>
    </source>
</reference>
<comment type="caution">
    <text evidence="2">The sequence shown here is derived from an EMBL/GenBank/DDBJ whole genome shotgun (WGS) entry which is preliminary data.</text>
</comment>
<protein>
    <recommendedName>
        <fullName evidence="4">Pilus assembly protein</fullName>
    </recommendedName>
</protein>
<gene>
    <name evidence="2" type="ORF">WMO39_08570</name>
</gene>
<evidence type="ECO:0000313" key="2">
    <source>
        <dbReference type="EMBL" id="MEQ2470373.1"/>
    </source>
</evidence>
<dbReference type="Proteomes" id="UP001490816">
    <property type="component" value="Unassembled WGS sequence"/>
</dbReference>
<proteinExistence type="predicted"/>
<keyword evidence="1" id="KW-1133">Transmembrane helix</keyword>